<dbReference type="InterPro" id="IPR021891">
    <property type="entry name" value="Telomerase_RBD"/>
</dbReference>
<evidence type="ECO:0000256" key="5">
    <source>
        <dbReference type="ARBA" id="ARBA00022679"/>
    </source>
</evidence>
<dbReference type="PANTHER" id="PTHR12066">
    <property type="entry name" value="TELOMERASE REVERSE TRANSCRIPTASE"/>
    <property type="match status" value="1"/>
</dbReference>
<dbReference type="GO" id="GO:0000781">
    <property type="term" value="C:chromosome, telomeric region"/>
    <property type="evidence" value="ECO:0007669"/>
    <property type="project" value="UniProtKB-SubCell"/>
</dbReference>
<dbReference type="InterPro" id="IPR000477">
    <property type="entry name" value="RT_dom"/>
</dbReference>
<dbReference type="PROSITE" id="PS50878">
    <property type="entry name" value="RT_POL"/>
    <property type="match status" value="1"/>
</dbReference>
<dbReference type="GO" id="GO:0000333">
    <property type="term" value="C:telomerase catalytic core complex"/>
    <property type="evidence" value="ECO:0007669"/>
    <property type="project" value="TreeGrafter"/>
</dbReference>
<keyword evidence="7 13" id="KW-0479">Metal-binding</keyword>
<reference evidence="15 16" key="1">
    <citation type="journal article" date="2015" name="Mol. Biochem. Parasitol.">
        <title>Identification of polymorphic genes for use in assemblage B genotyping assays through comparative genomics of multiple assemblage B Giardia duodenalis isolates.</title>
        <authorList>
            <person name="Wielinga C."/>
            <person name="Thompson R.C."/>
            <person name="Monis P."/>
            <person name="Ryan U."/>
        </authorList>
    </citation>
    <scope>NUCLEOTIDE SEQUENCE [LARGE SCALE GENOMIC DNA]</scope>
    <source>
        <strain evidence="15 16">BAH15c1</strain>
    </source>
</reference>
<evidence type="ECO:0000256" key="4">
    <source>
        <dbReference type="ARBA" id="ARBA00022454"/>
    </source>
</evidence>
<dbReference type="CDD" id="cd01648">
    <property type="entry name" value="TERT"/>
    <property type="match status" value="1"/>
</dbReference>
<evidence type="ECO:0000256" key="1">
    <source>
        <dbReference type="ARBA" id="ARBA00008001"/>
    </source>
</evidence>
<evidence type="ECO:0000313" key="15">
    <source>
        <dbReference type="EMBL" id="KWX11958.1"/>
    </source>
</evidence>
<evidence type="ECO:0000256" key="2">
    <source>
        <dbReference type="ARBA" id="ARBA00012493"/>
    </source>
</evidence>
<dbReference type="PRINTS" id="PR01365">
    <property type="entry name" value="TELOMERASERT"/>
</dbReference>
<evidence type="ECO:0000313" key="16">
    <source>
        <dbReference type="Proteomes" id="UP000070089"/>
    </source>
</evidence>
<comment type="caution">
    <text evidence="15">The sequence shown here is derived from an EMBL/GenBank/DDBJ whole genome shotgun (WGS) entry which is preliminary data.</text>
</comment>
<comment type="function">
    <text evidence="13">Telomerase is a ribonucleoprotein enzyme essential for the replication of chromosome termini in most eukaryotes. It elongates telomeres. It is a reverse transcriptase that adds simple sequence repeats to chromosome ends by copying a template sequence within the RNA component of the enzyme.</text>
</comment>
<evidence type="ECO:0000256" key="11">
    <source>
        <dbReference type="ARBA" id="ARBA00023242"/>
    </source>
</evidence>
<dbReference type="Pfam" id="PF12009">
    <property type="entry name" value="Telomerase_RBD"/>
    <property type="match status" value="1"/>
</dbReference>
<comment type="similarity">
    <text evidence="1 13">Belongs to the reverse transcriptase family. Telomerase subfamily.</text>
</comment>
<evidence type="ECO:0000256" key="12">
    <source>
        <dbReference type="ARBA" id="ARBA00048173"/>
    </source>
</evidence>
<keyword evidence="8 13" id="KW-0460">Magnesium</keyword>
<sequence length="969" mass="110542">MEVPLSLLDKNISKAIFILLPGEIEQASLLSFIHQIKAPGNPSTFGYCVSLIYKELKGLASWLTEAAFISLLKRLGFYSAYLNYGHEALLKLFKHPIVLASIISGKRLLLSEPQSTFTPSFQPRDGSTALRFHPSVTQRAYTCLEEFILMIQEHPMNVRFIFFCKSRPYIRAFHSLALLESATAIWHLSILPSQCLSAFYQTTSSIAFTFPYTAFSTRSFSSLLQACTSHGRLTSNYSIKSSLEARIAKLISIFRSKLKRLSHNHAFLKDKKLQHLLHSFSFDSHSRIFLDETDTPRHAPLPLSLHKITLYLMLYCKSIGAFSILGKHNVRTFHSHLFRFISQPMNGFLTLRELTSGLSSREFLIPTTTVSRIEEEVRQHLLAYFIVYLMDFVILPAIYQSFSAVPMHTELSSRIEKANSMIPALLSRSLWTSYKNYLVDSTARLEIAATYELVCSLTNLHSISIKTENPVESTFWKHVSPGRLSFIYKPSGKVRPLCNFSFCSQQHRTSLNSFLRSVLHVIAFELERPRNRYLQAHLAKNLHAMTVDYATWLSATYAENPEAQVYMIATDMVTAFESVSVPRLLYYISQYIIIADTYIILTYKEMIPGKAPRLRATALSCQSNGCVSADSISRYLLCKESSRKHPTSTLYPMYARVYRREDIIMMLELHLLNPLVIHERSVYRLTSGIPQGSVVSTVLFNCYSSLLHVQLLNTGIVSSRLFFYRTFVDDWLLLTTSTAFLDIYVEYLNAMHDHGARFRLNCFVKPNKNSAFSLTATLDCVKEPVLKKSLYTTNPDHSTCTGNIPRYCGYIFLENIAMVDVLRWTSSVRANSLSYPVTFGSRTSVIPRLKSIFKKRIRDIRYFIERSTQALDSEASIETIFNPHLKVGSSILYLYIYAAVSCILCYTRNMKPSESLCDLLRSALCSLKAVVWAHSVSRAIFIHVSRRLVLQVYGHNHRIRGFLLGIINR</sequence>
<name>A0A132NPP0_GIAIN</name>
<protein>
    <recommendedName>
        <fullName evidence="3 13">Telomerase reverse transcriptase</fullName>
        <ecNumber evidence="2 13">2.7.7.49</ecNumber>
    </recommendedName>
    <alternativeName>
        <fullName evidence="13">Telomerase catalytic subunit</fullName>
    </alternativeName>
</protein>
<evidence type="ECO:0000256" key="3">
    <source>
        <dbReference type="ARBA" id="ARBA00016182"/>
    </source>
</evidence>
<evidence type="ECO:0000256" key="7">
    <source>
        <dbReference type="ARBA" id="ARBA00022723"/>
    </source>
</evidence>
<organism evidence="15 16">
    <name type="scientific">Giardia duodenalis assemblage B</name>
    <dbReference type="NCBI Taxonomy" id="1394984"/>
    <lineage>
        <taxon>Eukaryota</taxon>
        <taxon>Metamonada</taxon>
        <taxon>Diplomonadida</taxon>
        <taxon>Hexamitidae</taxon>
        <taxon>Giardiinae</taxon>
        <taxon>Giardia</taxon>
    </lineage>
</organism>
<dbReference type="InterPro" id="IPR003545">
    <property type="entry name" value="Telomerase_RT"/>
</dbReference>
<dbReference type="EMBL" id="JXTI01000145">
    <property type="protein sequence ID" value="KWX11958.1"/>
    <property type="molecule type" value="Genomic_DNA"/>
</dbReference>
<dbReference type="GO" id="GO:0070034">
    <property type="term" value="F:telomerase RNA binding"/>
    <property type="evidence" value="ECO:0007669"/>
    <property type="project" value="TreeGrafter"/>
</dbReference>
<dbReference type="VEuPathDB" id="GiardiaDB:QR46_4077"/>
<dbReference type="GO" id="GO:0003720">
    <property type="term" value="F:telomerase activity"/>
    <property type="evidence" value="ECO:0007669"/>
    <property type="project" value="InterPro"/>
</dbReference>
<keyword evidence="6 13" id="KW-0548">Nucleotidyltransferase</keyword>
<evidence type="ECO:0000259" key="14">
    <source>
        <dbReference type="PROSITE" id="PS50878"/>
    </source>
</evidence>
<gene>
    <name evidence="15" type="ORF">QR46_4077</name>
</gene>
<dbReference type="OrthoDB" id="289721at2759"/>
<dbReference type="EC" id="2.7.7.49" evidence="2 13"/>
<dbReference type="GO" id="GO:0046872">
    <property type="term" value="F:metal ion binding"/>
    <property type="evidence" value="ECO:0007669"/>
    <property type="project" value="UniProtKB-KW"/>
</dbReference>
<keyword evidence="5 13" id="KW-0808">Transferase</keyword>
<feature type="domain" description="Reverse transcriptase" evidence="14">
    <location>
        <begin position="468"/>
        <end position="812"/>
    </location>
</feature>
<dbReference type="GO" id="GO:0042162">
    <property type="term" value="F:telomeric DNA binding"/>
    <property type="evidence" value="ECO:0007669"/>
    <property type="project" value="TreeGrafter"/>
</dbReference>
<evidence type="ECO:0000256" key="8">
    <source>
        <dbReference type="ARBA" id="ARBA00022842"/>
    </source>
</evidence>
<dbReference type="GO" id="GO:0007004">
    <property type="term" value="P:telomere maintenance via telomerase"/>
    <property type="evidence" value="ECO:0007669"/>
    <property type="project" value="TreeGrafter"/>
</dbReference>
<dbReference type="PANTHER" id="PTHR12066:SF0">
    <property type="entry name" value="TELOMERASE REVERSE TRANSCRIPTASE"/>
    <property type="match status" value="1"/>
</dbReference>
<proteinExistence type="inferred from homology"/>
<comment type="catalytic activity">
    <reaction evidence="12 13">
        <text>DNA(n) + a 2'-deoxyribonucleoside 5'-triphosphate = DNA(n+1) + diphosphate</text>
        <dbReference type="Rhea" id="RHEA:22508"/>
        <dbReference type="Rhea" id="RHEA-COMP:17339"/>
        <dbReference type="Rhea" id="RHEA-COMP:17340"/>
        <dbReference type="ChEBI" id="CHEBI:33019"/>
        <dbReference type="ChEBI" id="CHEBI:61560"/>
        <dbReference type="ChEBI" id="CHEBI:173112"/>
        <dbReference type="EC" id="2.7.7.49"/>
    </reaction>
</comment>
<evidence type="ECO:0000256" key="13">
    <source>
        <dbReference type="RuleBase" id="RU365061"/>
    </source>
</evidence>
<accession>A0A132NPP0</accession>
<dbReference type="Proteomes" id="UP000070089">
    <property type="component" value="Unassembled WGS sequence"/>
</dbReference>
<evidence type="ECO:0000256" key="9">
    <source>
        <dbReference type="ARBA" id="ARBA00022895"/>
    </source>
</evidence>
<evidence type="ECO:0000256" key="10">
    <source>
        <dbReference type="ARBA" id="ARBA00022918"/>
    </source>
</evidence>
<dbReference type="SMART" id="SM00975">
    <property type="entry name" value="Telomerase_RBD"/>
    <property type="match status" value="1"/>
</dbReference>
<dbReference type="Gene3D" id="1.10.132.70">
    <property type="match status" value="1"/>
</dbReference>
<dbReference type="AlphaFoldDB" id="A0A132NPP0"/>
<keyword evidence="10 13" id="KW-0695">RNA-directed DNA polymerase</keyword>
<keyword evidence="9 13" id="KW-0779">Telomere</keyword>
<evidence type="ECO:0000256" key="6">
    <source>
        <dbReference type="ARBA" id="ARBA00022695"/>
    </source>
</evidence>
<comment type="subcellular location">
    <subcellularLocation>
        <location evidence="13">Nucleus</location>
    </subcellularLocation>
    <subcellularLocation>
        <location evidence="13">Chromosome</location>
        <location evidence="13">Telomere</location>
    </subcellularLocation>
</comment>
<keyword evidence="4 13" id="KW-0158">Chromosome</keyword>
<keyword evidence="11 13" id="KW-0539">Nucleus</keyword>